<evidence type="ECO:0000313" key="3">
    <source>
        <dbReference type="Proteomes" id="UP001239169"/>
    </source>
</evidence>
<evidence type="ECO:0000313" key="2">
    <source>
        <dbReference type="EMBL" id="WGX75070.1"/>
    </source>
</evidence>
<proteinExistence type="predicted"/>
<dbReference type="EMBL" id="CP124685">
    <property type="protein sequence ID" value="WGX75070.1"/>
    <property type="molecule type" value="Genomic_DNA"/>
</dbReference>
<feature type="region of interest" description="Disordered" evidence="1">
    <location>
        <begin position="34"/>
        <end position="53"/>
    </location>
</feature>
<gene>
    <name evidence="2" type="ORF">QJS64_13375</name>
</gene>
<accession>A0ABY8R0T8</accession>
<protein>
    <submittedName>
        <fullName evidence="2">Uncharacterized protein</fullName>
    </submittedName>
</protein>
<sequence>MTENRFKNGQYENALQYTKEILNTSLSMNDIISKNNTSDEKYEKDKVHKDNNK</sequence>
<organism evidence="2 3">
    <name type="scientific">Paraclostridium bifermentans</name>
    <name type="common">Clostridium bifermentans</name>
    <dbReference type="NCBI Taxonomy" id="1490"/>
    <lineage>
        <taxon>Bacteria</taxon>
        <taxon>Bacillati</taxon>
        <taxon>Bacillota</taxon>
        <taxon>Clostridia</taxon>
        <taxon>Peptostreptococcales</taxon>
        <taxon>Peptostreptococcaceae</taxon>
        <taxon>Paraclostridium</taxon>
    </lineage>
</organism>
<dbReference type="Proteomes" id="UP001239169">
    <property type="component" value="Chromosome"/>
</dbReference>
<keyword evidence="3" id="KW-1185">Reference proteome</keyword>
<reference evidence="2 3" key="1">
    <citation type="submission" date="2023-04" db="EMBL/GenBank/DDBJ databases">
        <title>Bacteria Genome Submission.</title>
        <authorList>
            <person name="Isaac P."/>
        </authorList>
    </citation>
    <scope>NUCLEOTIDE SEQUENCE [LARGE SCALE GENOMIC DNA]</scope>
    <source>
        <strain evidence="2 3">SampleS7P1</strain>
    </source>
</reference>
<name>A0ABY8R0T8_PARBF</name>
<evidence type="ECO:0000256" key="1">
    <source>
        <dbReference type="SAM" id="MobiDB-lite"/>
    </source>
</evidence>
<feature type="compositionally biased region" description="Basic and acidic residues" evidence="1">
    <location>
        <begin position="37"/>
        <end position="53"/>
    </location>
</feature>